<organism evidence="5 6">
    <name type="scientific">Marasmius crinis-equi</name>
    <dbReference type="NCBI Taxonomy" id="585013"/>
    <lineage>
        <taxon>Eukaryota</taxon>
        <taxon>Fungi</taxon>
        <taxon>Dikarya</taxon>
        <taxon>Basidiomycota</taxon>
        <taxon>Agaricomycotina</taxon>
        <taxon>Agaricomycetes</taxon>
        <taxon>Agaricomycetidae</taxon>
        <taxon>Agaricales</taxon>
        <taxon>Marasmiineae</taxon>
        <taxon>Marasmiaceae</taxon>
        <taxon>Marasmius</taxon>
    </lineage>
</organism>
<dbReference type="EMBL" id="JBAHYK010000400">
    <property type="protein sequence ID" value="KAL0574410.1"/>
    <property type="molecule type" value="Genomic_DNA"/>
</dbReference>
<evidence type="ECO:0000256" key="1">
    <source>
        <dbReference type="ARBA" id="ARBA00004123"/>
    </source>
</evidence>
<evidence type="ECO:0000313" key="5">
    <source>
        <dbReference type="EMBL" id="KAL0574410.1"/>
    </source>
</evidence>
<accession>A0ABR3FGD5</accession>
<feature type="region of interest" description="Disordered" evidence="3">
    <location>
        <begin position="492"/>
        <end position="524"/>
    </location>
</feature>
<sequence>MDVDSDSPASSSSSTDVLSYFDLSPTSFPWRDPVYNEIESRRALLDDTLLFDILLNLGGIEKPETLYPPPNVQALEELLKHIAESPAYDGLKKDGDGREMRFQRERSIPPQFVALADAYWCLDSGIDISRAVSQLSDPRLNRDYASKIMQIISLSKVPEPEPLVVKYVRTAKPRLEEPEDIDTYTLALAHSNLFEAWQYQRTFCESNPTRERLLRKLIQWCVSPSPKPLALTYLLTLPLSVYEQNILHKYASSPPKDDNLPANAVPILQNLACVRLIQQGRHAEAVKMHRSFIAASTSTNGKGKATATSNQTLFQERDEMIQEVYHALPAVERNLLDAELESGGLGTIHQSVPVAKSRPSTSNLRKDPNAAAAPGGDASGDISMSWEDIPRPPSLSSSINGFGKTPNVSGSGTNTPLNFSLSAAPKFGGSVFPPSSSTTPTLSTTQKPKPIEGLPPPSLSATALNLFGTSTSGAATRKSAGGFNPLGASTSSSAFGKSFSASTSSRPPIIPTSFSASTSTTGNAGDISGFSSSFGASTSTLFMSSARKENAFFKPATQQNGSSAPSGSGSARRLSGSASQSPERPREQEKEQENDGDADMEVDELNLTANGRDSDSEAGLNYSVFEGKKDTENASAVTSSGWEQPSQNLRGKKNRGKSDGHGHDNASNSISAMSTSTSSRVPGSFMDEEEEEEDEQDNLEAARETRKSSRAHHTQSQPQPTRQTRGSRKSAASATTPGSSQAVSGKSKSRQSISAGMKRSVPGSMYDDEEDDDGASSVHSDVPTIHEEDDSLAPLPTRRTPRKTRSSVVVDEDGAGATKTRRRSSRLSTTTDAATSSRKGGTRASKGETTGKSGRKKR</sequence>
<feature type="domain" description="ELYS-like" evidence="4">
    <location>
        <begin position="48"/>
        <end position="253"/>
    </location>
</feature>
<protein>
    <recommendedName>
        <fullName evidence="4">ELYS-like domain-containing protein</fullName>
    </recommendedName>
</protein>
<comment type="subcellular location">
    <subcellularLocation>
        <location evidence="1">Nucleus</location>
    </subcellularLocation>
</comment>
<feature type="compositionally biased region" description="Polar residues" evidence="3">
    <location>
        <begin position="394"/>
        <end position="413"/>
    </location>
</feature>
<keyword evidence="6" id="KW-1185">Reference proteome</keyword>
<gene>
    <name evidence="5" type="ORF">V5O48_007550</name>
</gene>
<feature type="compositionally biased region" description="Low complexity" evidence="3">
    <location>
        <begin position="433"/>
        <end position="448"/>
    </location>
</feature>
<feature type="region of interest" description="Disordered" evidence="3">
    <location>
        <begin position="430"/>
        <end position="455"/>
    </location>
</feature>
<comment type="caution">
    <text evidence="5">The sequence shown here is derived from an EMBL/GenBank/DDBJ whole genome shotgun (WGS) entry which is preliminary data.</text>
</comment>
<feature type="region of interest" description="Disordered" evidence="3">
    <location>
        <begin position="350"/>
        <end position="413"/>
    </location>
</feature>
<dbReference type="InterPro" id="IPR025151">
    <property type="entry name" value="ELYS_dom"/>
</dbReference>
<evidence type="ECO:0000259" key="4">
    <source>
        <dbReference type="Pfam" id="PF13934"/>
    </source>
</evidence>
<feature type="compositionally biased region" description="Low complexity" evidence="3">
    <location>
        <begin position="826"/>
        <end position="838"/>
    </location>
</feature>
<keyword evidence="2" id="KW-0539">Nucleus</keyword>
<proteinExistence type="predicted"/>
<feature type="compositionally biased region" description="Acidic residues" evidence="3">
    <location>
        <begin position="594"/>
        <end position="604"/>
    </location>
</feature>
<name>A0ABR3FGD5_9AGAR</name>
<feature type="region of interest" description="Disordered" evidence="3">
    <location>
        <begin position="553"/>
        <end position="858"/>
    </location>
</feature>
<evidence type="ECO:0000313" key="6">
    <source>
        <dbReference type="Proteomes" id="UP001465976"/>
    </source>
</evidence>
<feature type="compositionally biased region" description="Low complexity" evidence="3">
    <location>
        <begin position="492"/>
        <end position="515"/>
    </location>
</feature>
<feature type="compositionally biased region" description="Basic and acidic residues" evidence="3">
    <location>
        <begin position="583"/>
        <end position="593"/>
    </location>
</feature>
<reference evidence="5 6" key="1">
    <citation type="submission" date="2024-02" db="EMBL/GenBank/DDBJ databases">
        <title>A draft genome for the cacao thread blight pathogen Marasmius crinis-equi.</title>
        <authorList>
            <person name="Cohen S.P."/>
            <person name="Baruah I.K."/>
            <person name="Amoako-Attah I."/>
            <person name="Bukari Y."/>
            <person name="Meinhardt L.W."/>
            <person name="Bailey B.A."/>
        </authorList>
    </citation>
    <scope>NUCLEOTIDE SEQUENCE [LARGE SCALE GENOMIC DNA]</scope>
    <source>
        <strain evidence="5 6">GH-76</strain>
    </source>
</reference>
<feature type="compositionally biased region" description="Low complexity" evidence="3">
    <location>
        <begin position="714"/>
        <end position="724"/>
    </location>
</feature>
<evidence type="ECO:0000256" key="2">
    <source>
        <dbReference type="ARBA" id="ARBA00023242"/>
    </source>
</evidence>
<feature type="compositionally biased region" description="Low complexity" evidence="3">
    <location>
        <begin position="561"/>
        <end position="582"/>
    </location>
</feature>
<dbReference type="Pfam" id="PF13934">
    <property type="entry name" value="ELYS"/>
    <property type="match status" value="1"/>
</dbReference>
<feature type="compositionally biased region" description="Acidic residues" evidence="3">
    <location>
        <begin position="686"/>
        <end position="698"/>
    </location>
</feature>
<feature type="compositionally biased region" description="Low complexity" evidence="3">
    <location>
        <begin position="665"/>
        <end position="679"/>
    </location>
</feature>
<feature type="compositionally biased region" description="Polar residues" evidence="3">
    <location>
        <begin position="633"/>
        <end position="649"/>
    </location>
</feature>
<dbReference type="Proteomes" id="UP001465976">
    <property type="component" value="Unassembled WGS sequence"/>
</dbReference>
<feature type="compositionally biased region" description="Polar residues" evidence="3">
    <location>
        <begin position="730"/>
        <end position="754"/>
    </location>
</feature>
<feature type="compositionally biased region" description="Low complexity" evidence="3">
    <location>
        <begin position="369"/>
        <end position="381"/>
    </location>
</feature>
<evidence type="ECO:0000256" key="3">
    <source>
        <dbReference type="SAM" id="MobiDB-lite"/>
    </source>
</evidence>